<evidence type="ECO:0000313" key="3">
    <source>
        <dbReference type="EnsemblPlants" id="AUR62018564-RA:cds"/>
    </source>
</evidence>
<keyword evidence="2" id="KW-0520">NAD</keyword>
<proteinExistence type="predicted"/>
<name>A0A803LTM0_CHEQI</name>
<dbReference type="GO" id="GO:0016491">
    <property type="term" value="F:oxidoreductase activity"/>
    <property type="evidence" value="ECO:0007669"/>
    <property type="project" value="UniProtKB-KW"/>
</dbReference>
<keyword evidence="4" id="KW-1185">Reference proteome</keyword>
<dbReference type="InterPro" id="IPR052259">
    <property type="entry name" value="Nucleoredoxin-like"/>
</dbReference>
<keyword evidence="1" id="KW-0560">Oxidoreductase</keyword>
<dbReference type="AlphaFoldDB" id="A0A803LTM0"/>
<dbReference type="EnsemblPlants" id="AUR62018564-RA">
    <property type="protein sequence ID" value="AUR62018564-RA:cds"/>
    <property type="gene ID" value="AUR62018564"/>
</dbReference>
<dbReference type="Proteomes" id="UP000596660">
    <property type="component" value="Unplaced"/>
</dbReference>
<evidence type="ECO:0000313" key="4">
    <source>
        <dbReference type="Proteomes" id="UP000596660"/>
    </source>
</evidence>
<evidence type="ECO:0000256" key="1">
    <source>
        <dbReference type="ARBA" id="ARBA00023002"/>
    </source>
</evidence>
<reference evidence="3" key="1">
    <citation type="journal article" date="2017" name="Nature">
        <title>The genome of Chenopodium quinoa.</title>
        <authorList>
            <person name="Jarvis D.E."/>
            <person name="Ho Y.S."/>
            <person name="Lightfoot D.J."/>
            <person name="Schmoeckel S.M."/>
            <person name="Li B."/>
            <person name="Borm T.J.A."/>
            <person name="Ohyanagi H."/>
            <person name="Mineta K."/>
            <person name="Michell C.T."/>
            <person name="Saber N."/>
            <person name="Kharbatia N.M."/>
            <person name="Rupper R.R."/>
            <person name="Sharp A.R."/>
            <person name="Dally N."/>
            <person name="Boughton B.A."/>
            <person name="Woo Y.H."/>
            <person name="Gao G."/>
            <person name="Schijlen E.G.W.M."/>
            <person name="Guo X."/>
            <person name="Momin A.A."/>
            <person name="Negrao S."/>
            <person name="Al-Babili S."/>
            <person name="Gehring C."/>
            <person name="Roessner U."/>
            <person name="Jung C."/>
            <person name="Murphy K."/>
            <person name="Arold S.T."/>
            <person name="Gojobori T."/>
            <person name="van der Linden C.G."/>
            <person name="van Loo E.N."/>
            <person name="Jellen E.N."/>
            <person name="Maughan P.J."/>
            <person name="Tester M."/>
        </authorList>
    </citation>
    <scope>NUCLEOTIDE SEQUENCE [LARGE SCALE GENOMIC DNA]</scope>
    <source>
        <strain evidence="3">cv. PI 614886</strain>
    </source>
</reference>
<reference evidence="3" key="2">
    <citation type="submission" date="2021-03" db="UniProtKB">
        <authorList>
            <consortium name="EnsemblPlants"/>
        </authorList>
    </citation>
    <scope>IDENTIFICATION</scope>
</reference>
<dbReference type="PANTHER" id="PTHR13871">
    <property type="entry name" value="THIOREDOXIN"/>
    <property type="match status" value="1"/>
</dbReference>
<dbReference type="PANTHER" id="PTHR13871:SF96">
    <property type="entry name" value="THIOREDOXIN DOMAIN-CONTAINING PROTEIN"/>
    <property type="match status" value="1"/>
</dbReference>
<evidence type="ECO:0000256" key="2">
    <source>
        <dbReference type="ARBA" id="ARBA00023027"/>
    </source>
</evidence>
<accession>A0A803LTM0</accession>
<dbReference type="Gramene" id="AUR62018564-RA">
    <property type="protein sequence ID" value="AUR62018564-RA:cds"/>
    <property type="gene ID" value="AUR62018564"/>
</dbReference>
<sequence length="493" mass="56279">MITAFSNLPYLEVVVVAKMTRHWANDEDTFDHFFSGFPSSWLAIPFSDTLRRDKVCKSLGLGASPMGLLADHHQMVVEHKTVDCIALSFSPLCAPELQFSWWKIHTQLHSNLDTEFVYKINNNSATVGIDHENKVSVSVFKDKLVGLYLCCDGTLIRTLNLEAVNHVLHKLDIFANPHWWVSPFNNFGDYDCDTEEDQLVILDPKMNIADRLGKYVINRLGINGYPFTRHFLVHRELEAIRAVTLESLLVYGSRDYVLRMNVANNNDIGNNIDQVPIGELRGKNVLLYIDQVETPSDTYYTLLEWYNRNKTARVADFEVVFVHFDGKLVSTSFGSPKPMPMPWLVCPFDPQHTVFVKERILKAGTNKGFLAVFDKDGHIITLFAKDLLDSFGPEGFPSYNGLHNEMVHHVEKQYHLNMDDLFDHGPILEWMEKDKFEHSEYALHLNILFKVKGICEAEKYFDSLPPEVKKGFVDGALLNCYCTGKMAESIGSF</sequence>
<organism evidence="3 4">
    <name type="scientific">Chenopodium quinoa</name>
    <name type="common">Quinoa</name>
    <dbReference type="NCBI Taxonomy" id="63459"/>
    <lineage>
        <taxon>Eukaryota</taxon>
        <taxon>Viridiplantae</taxon>
        <taxon>Streptophyta</taxon>
        <taxon>Embryophyta</taxon>
        <taxon>Tracheophyta</taxon>
        <taxon>Spermatophyta</taxon>
        <taxon>Magnoliopsida</taxon>
        <taxon>eudicotyledons</taxon>
        <taxon>Gunneridae</taxon>
        <taxon>Pentapetalae</taxon>
        <taxon>Caryophyllales</taxon>
        <taxon>Chenopodiaceae</taxon>
        <taxon>Chenopodioideae</taxon>
        <taxon>Atripliceae</taxon>
        <taxon>Chenopodium</taxon>
    </lineage>
</organism>
<protein>
    <submittedName>
        <fullName evidence="3">Uncharacterized protein</fullName>
    </submittedName>
</protein>